<dbReference type="InterPro" id="IPR018499">
    <property type="entry name" value="Tetraspanin/Peripherin"/>
</dbReference>
<dbReference type="Proteomes" id="UP001470230">
    <property type="component" value="Unassembled WGS sequence"/>
</dbReference>
<evidence type="ECO:0000313" key="7">
    <source>
        <dbReference type="Proteomes" id="UP001470230"/>
    </source>
</evidence>
<gene>
    <name evidence="6" type="ORF">M9Y10_041748</name>
</gene>
<comment type="caution">
    <text evidence="6">The sequence shown here is derived from an EMBL/GenBank/DDBJ whole genome shotgun (WGS) entry which is preliminary data.</text>
</comment>
<feature type="transmembrane region" description="Helical" evidence="5">
    <location>
        <begin position="78"/>
        <end position="100"/>
    </location>
</feature>
<organism evidence="6 7">
    <name type="scientific">Tritrichomonas musculus</name>
    <dbReference type="NCBI Taxonomy" id="1915356"/>
    <lineage>
        <taxon>Eukaryota</taxon>
        <taxon>Metamonada</taxon>
        <taxon>Parabasalia</taxon>
        <taxon>Tritrichomonadida</taxon>
        <taxon>Tritrichomonadidae</taxon>
        <taxon>Tritrichomonas</taxon>
    </lineage>
</organism>
<name>A0ABR2K593_9EUKA</name>
<evidence type="ECO:0000313" key="6">
    <source>
        <dbReference type="EMBL" id="KAK8886286.1"/>
    </source>
</evidence>
<evidence type="ECO:0000256" key="3">
    <source>
        <dbReference type="ARBA" id="ARBA00022989"/>
    </source>
</evidence>
<keyword evidence="3 5" id="KW-1133">Transmembrane helix</keyword>
<comment type="subcellular location">
    <subcellularLocation>
        <location evidence="1">Membrane</location>
        <topology evidence="1">Multi-pass membrane protein</topology>
    </subcellularLocation>
</comment>
<proteinExistence type="predicted"/>
<keyword evidence="4 5" id="KW-0472">Membrane</keyword>
<dbReference type="PANTHER" id="PTHR19282">
    <property type="entry name" value="TETRASPANIN"/>
    <property type="match status" value="1"/>
</dbReference>
<feature type="transmembrane region" description="Helical" evidence="5">
    <location>
        <begin position="173"/>
        <end position="194"/>
    </location>
</feature>
<protein>
    <recommendedName>
        <fullName evidence="8">Tetraspanin family protein</fullName>
    </recommendedName>
</protein>
<evidence type="ECO:0000256" key="4">
    <source>
        <dbReference type="ARBA" id="ARBA00023136"/>
    </source>
</evidence>
<keyword evidence="7" id="KW-1185">Reference proteome</keyword>
<evidence type="ECO:0000256" key="1">
    <source>
        <dbReference type="ARBA" id="ARBA00004141"/>
    </source>
</evidence>
<evidence type="ECO:0000256" key="2">
    <source>
        <dbReference type="ARBA" id="ARBA00022692"/>
    </source>
</evidence>
<dbReference type="Pfam" id="PF00335">
    <property type="entry name" value="Tetraspanin"/>
    <property type="match status" value="1"/>
</dbReference>
<reference evidence="6 7" key="1">
    <citation type="submission" date="2024-04" db="EMBL/GenBank/DDBJ databases">
        <title>Tritrichomonas musculus Genome.</title>
        <authorList>
            <person name="Alves-Ferreira E."/>
            <person name="Grigg M."/>
            <person name="Lorenzi H."/>
            <person name="Galac M."/>
        </authorList>
    </citation>
    <scope>NUCLEOTIDE SEQUENCE [LARGE SCALE GENOMIC DNA]</scope>
    <source>
        <strain evidence="6 7">EAF2021</strain>
    </source>
</reference>
<feature type="transmembrane region" description="Helical" evidence="5">
    <location>
        <begin position="49"/>
        <end position="71"/>
    </location>
</feature>
<accession>A0ABR2K593</accession>
<keyword evidence="2 5" id="KW-0812">Transmembrane</keyword>
<dbReference type="EMBL" id="JAPFFF010000007">
    <property type="protein sequence ID" value="KAK8886286.1"/>
    <property type="molecule type" value="Genomic_DNA"/>
</dbReference>
<sequence>MGCCQGCARWLIGIVSICVIVCAVVAAVIVYKKEKDRDWAELVKNNIPFIFILAAMACAVFSSIIGFLLCCCKSRCLYITYLIIIVLVIAVEAIAIALAFCYTNKIIDGIDENWNNDKFEKTRVSIEKEYHCCGFETPDIPPSKCGYDKPLGAPLCYNQIKSQIDRNIKDLKIAAIVMGAVELVLFICAVYLVCSVGKDD</sequence>
<feature type="transmembrane region" description="Helical" evidence="5">
    <location>
        <begin position="7"/>
        <end position="29"/>
    </location>
</feature>
<evidence type="ECO:0000256" key="5">
    <source>
        <dbReference type="SAM" id="Phobius"/>
    </source>
</evidence>
<evidence type="ECO:0008006" key="8">
    <source>
        <dbReference type="Google" id="ProtNLM"/>
    </source>
</evidence>